<gene>
    <name evidence="2" type="ORF">AFUS01_LOCUS20618</name>
</gene>
<dbReference type="AlphaFoldDB" id="A0A8J2P520"/>
<evidence type="ECO:0000256" key="1">
    <source>
        <dbReference type="SAM" id="MobiDB-lite"/>
    </source>
</evidence>
<protein>
    <submittedName>
        <fullName evidence="2">Uncharacterized protein</fullName>
    </submittedName>
</protein>
<name>A0A8J2P520_9HEXA</name>
<accession>A0A8J2P520</accession>
<evidence type="ECO:0000313" key="3">
    <source>
        <dbReference type="Proteomes" id="UP000708208"/>
    </source>
</evidence>
<feature type="region of interest" description="Disordered" evidence="1">
    <location>
        <begin position="1"/>
        <end position="32"/>
    </location>
</feature>
<dbReference type="Proteomes" id="UP000708208">
    <property type="component" value="Unassembled WGS sequence"/>
</dbReference>
<comment type="caution">
    <text evidence="2">The sequence shown here is derived from an EMBL/GenBank/DDBJ whole genome shotgun (WGS) entry which is preliminary data.</text>
</comment>
<proteinExistence type="predicted"/>
<organism evidence="2 3">
    <name type="scientific">Allacma fusca</name>
    <dbReference type="NCBI Taxonomy" id="39272"/>
    <lineage>
        <taxon>Eukaryota</taxon>
        <taxon>Metazoa</taxon>
        <taxon>Ecdysozoa</taxon>
        <taxon>Arthropoda</taxon>
        <taxon>Hexapoda</taxon>
        <taxon>Collembola</taxon>
        <taxon>Symphypleona</taxon>
        <taxon>Sminthuridae</taxon>
        <taxon>Allacma</taxon>
    </lineage>
</organism>
<reference evidence="2" key="1">
    <citation type="submission" date="2021-06" db="EMBL/GenBank/DDBJ databases">
        <authorList>
            <person name="Hodson N. C."/>
            <person name="Mongue J. A."/>
            <person name="Jaron S. K."/>
        </authorList>
    </citation>
    <scope>NUCLEOTIDE SEQUENCE</scope>
</reference>
<feature type="compositionally biased region" description="Basic and acidic residues" evidence="1">
    <location>
        <begin position="17"/>
        <end position="26"/>
    </location>
</feature>
<sequence length="67" mass="7736">MRQEEKFQELQANSGDSTDRDSERETQGVNSEKVTNILSCANTNNYPIKSRREYSITFFISCGNLRK</sequence>
<dbReference type="EMBL" id="CAJVCH010224624">
    <property type="protein sequence ID" value="CAG7732080.1"/>
    <property type="molecule type" value="Genomic_DNA"/>
</dbReference>
<keyword evidence="3" id="KW-1185">Reference proteome</keyword>
<evidence type="ECO:0000313" key="2">
    <source>
        <dbReference type="EMBL" id="CAG7732080.1"/>
    </source>
</evidence>